<accession>A0A2M4B7Q3</accession>
<reference evidence="1" key="1">
    <citation type="submission" date="2018-01" db="EMBL/GenBank/DDBJ databases">
        <title>An insight into the sialome of Amazonian anophelines.</title>
        <authorList>
            <person name="Ribeiro J.M."/>
            <person name="Scarpassa V."/>
            <person name="Calvo E."/>
        </authorList>
    </citation>
    <scope>NUCLEOTIDE SEQUENCE</scope>
    <source>
        <tissue evidence="1">Salivary glands</tissue>
    </source>
</reference>
<protein>
    <submittedName>
        <fullName evidence="1">Putative secreted protein</fullName>
    </submittedName>
</protein>
<sequence>MQPAQRAHGRCLVCAVLCFTLPAEIPFLNICLLDLSAMDSSYVLVSTAGTLANHATGLSCLVGEVFVESRQM</sequence>
<name>A0A2M4B7Q3_9DIPT</name>
<proteinExistence type="predicted"/>
<dbReference type="EMBL" id="GGFK01015745">
    <property type="protein sequence ID" value="MBW49066.1"/>
    <property type="molecule type" value="Transcribed_RNA"/>
</dbReference>
<evidence type="ECO:0000313" key="1">
    <source>
        <dbReference type="EMBL" id="MBW49066.1"/>
    </source>
</evidence>
<organism evidence="1">
    <name type="scientific">Anopheles triannulatus</name>
    <dbReference type="NCBI Taxonomy" id="58253"/>
    <lineage>
        <taxon>Eukaryota</taxon>
        <taxon>Metazoa</taxon>
        <taxon>Ecdysozoa</taxon>
        <taxon>Arthropoda</taxon>
        <taxon>Hexapoda</taxon>
        <taxon>Insecta</taxon>
        <taxon>Pterygota</taxon>
        <taxon>Neoptera</taxon>
        <taxon>Endopterygota</taxon>
        <taxon>Diptera</taxon>
        <taxon>Nematocera</taxon>
        <taxon>Culicoidea</taxon>
        <taxon>Culicidae</taxon>
        <taxon>Anophelinae</taxon>
        <taxon>Anopheles</taxon>
    </lineage>
</organism>
<dbReference type="AlphaFoldDB" id="A0A2M4B7Q3"/>